<organism evidence="1 2">
    <name type="scientific">Stygiolobus caldivivus</name>
    <dbReference type="NCBI Taxonomy" id="2824673"/>
    <lineage>
        <taxon>Archaea</taxon>
        <taxon>Thermoproteota</taxon>
        <taxon>Thermoprotei</taxon>
        <taxon>Sulfolobales</taxon>
        <taxon>Sulfolobaceae</taxon>
        <taxon>Stygiolobus</taxon>
    </lineage>
</organism>
<dbReference type="AlphaFoldDB" id="A0A8D5ZIZ1"/>
<dbReference type="KEGG" id="csty:KN1_11220"/>
<dbReference type="GeneID" id="66162858"/>
<reference evidence="1 2" key="1">
    <citation type="submission" date="2021-04" db="EMBL/GenBank/DDBJ databases">
        <title>Complete genome sequence of Stygiolobus sp. KN-1.</title>
        <authorList>
            <person name="Nakamura K."/>
            <person name="Sakai H."/>
            <person name="Kurosawa N."/>
        </authorList>
    </citation>
    <scope>NUCLEOTIDE SEQUENCE [LARGE SCALE GENOMIC DNA]</scope>
    <source>
        <strain evidence="1 2">KN-1</strain>
    </source>
</reference>
<protein>
    <submittedName>
        <fullName evidence="1">Uncharacterized protein</fullName>
    </submittedName>
</protein>
<keyword evidence="2" id="KW-1185">Reference proteome</keyword>
<evidence type="ECO:0000313" key="1">
    <source>
        <dbReference type="EMBL" id="BCU69825.1"/>
    </source>
</evidence>
<gene>
    <name evidence="1" type="ORF">KN1_11220</name>
</gene>
<dbReference type="Proteomes" id="UP000825123">
    <property type="component" value="Chromosome"/>
</dbReference>
<dbReference type="EMBL" id="AP024597">
    <property type="protein sequence ID" value="BCU69825.1"/>
    <property type="molecule type" value="Genomic_DNA"/>
</dbReference>
<sequence length="219" mass="23934">MVSGFGFTIGAVALALGLFSGAPQGALLLILSSAGLDFEIAQNSKSTVAFTNVFSIKCPVNEQFLVSIASSSISYCLDGFMFKIPVYYFEISPSQIYESYHTLINITGNTEYFVDSLPNCIVFYVDVNFYPSGQNPSTLNVMFGELTAFLYKGDNLVWENTYTENGHQLTISIPSPVILNNGIGTYELIVEYGGGENGTITTSPSYVCTYFRVLVPMPR</sequence>
<name>A0A8D5ZIZ1_9CREN</name>
<accession>A0A8D5ZIZ1</accession>
<evidence type="ECO:0000313" key="2">
    <source>
        <dbReference type="Proteomes" id="UP000825123"/>
    </source>
</evidence>
<dbReference type="RefSeq" id="WP_221289853.1">
    <property type="nucleotide sequence ID" value="NZ_AP024597.1"/>
</dbReference>
<proteinExistence type="predicted"/>